<feature type="repeat" description="ANK" evidence="1">
    <location>
        <begin position="381"/>
        <end position="404"/>
    </location>
</feature>
<dbReference type="PROSITE" id="PS50088">
    <property type="entry name" value="ANK_REPEAT"/>
    <property type="match status" value="3"/>
</dbReference>
<proteinExistence type="predicted"/>
<evidence type="ECO:0000256" key="2">
    <source>
        <dbReference type="SAM" id="MobiDB-lite"/>
    </source>
</evidence>
<dbReference type="PROSITE" id="PS50297">
    <property type="entry name" value="ANK_REP_REGION"/>
    <property type="match status" value="3"/>
</dbReference>
<comment type="caution">
    <text evidence="3">The sequence shown here is derived from an EMBL/GenBank/DDBJ whole genome shotgun (WGS) entry which is preliminary data.</text>
</comment>
<dbReference type="InterPro" id="IPR002110">
    <property type="entry name" value="Ankyrin_rpt"/>
</dbReference>
<reference evidence="3 4" key="1">
    <citation type="submission" date="2024-06" db="EMBL/GenBank/DDBJ databases">
        <authorList>
            <person name="Pan Q."/>
            <person name="Wen M."/>
            <person name="Jouanno E."/>
            <person name="Zahm M."/>
            <person name="Klopp C."/>
            <person name="Cabau C."/>
            <person name="Louis A."/>
            <person name="Berthelot C."/>
            <person name="Parey E."/>
            <person name="Roest Crollius H."/>
            <person name="Montfort J."/>
            <person name="Robinson-Rechavi M."/>
            <person name="Bouchez O."/>
            <person name="Lampietro C."/>
            <person name="Lopez Roques C."/>
            <person name="Donnadieu C."/>
            <person name="Postlethwait J."/>
            <person name="Bobe J."/>
            <person name="Verreycken H."/>
            <person name="Guiguen Y."/>
        </authorList>
    </citation>
    <scope>NUCLEOTIDE SEQUENCE [LARGE SCALE GENOMIC DNA]</scope>
    <source>
        <strain evidence="3">Up_M1</strain>
        <tissue evidence="3">Testis</tissue>
    </source>
</reference>
<evidence type="ECO:0000313" key="4">
    <source>
        <dbReference type="Proteomes" id="UP001557470"/>
    </source>
</evidence>
<name>A0ABD0WB04_UMBPY</name>
<feature type="repeat" description="ANK" evidence="1">
    <location>
        <begin position="276"/>
        <end position="301"/>
    </location>
</feature>
<dbReference type="SUPFAM" id="SSF48403">
    <property type="entry name" value="Ankyrin repeat"/>
    <property type="match status" value="1"/>
</dbReference>
<accession>A0ABD0WB04</accession>
<dbReference type="SMART" id="SM00248">
    <property type="entry name" value="ANK"/>
    <property type="match status" value="4"/>
</dbReference>
<sequence>MDVAEAALHVRRIQNLVEQQWECLRGGRVPGEDMALEHPDSRVNKLQQEIRSLVHTLASYYNHGGADPEGASQSIVKSDGRARTSSNLQLAGVNSGFETTPDVDPESRSHAKANDSATQPHPDGPVPSEHTMETDRAHGDPSPIPGMMEGTAVMGGTRTGPEPEDEIISKQEAEVVERKLDLSTEQPMEAEPQPNRDSEAVDGEFIAACHFLKDHMDNMDNPNDEMRRTLVVLFQVWFRVAAEEDSTANQVAVILREVRTATPSLLPFLVNMADDNGNTAVHYSVSHTNYAIVSLLLDTGVCEVDLQNKAGYTAVMLASLTAPGDPGDMDVVRRLMELGDVNARASQGGQTALMLAVRHGRAIMVRLLLRCRADPNVQDHQGATALMYACQRAHTHIVRLLLDRADCDTSLTDRRGHTALTVAQQGSHADITSLLQAHHTYAGTSL</sequence>
<evidence type="ECO:0000256" key="1">
    <source>
        <dbReference type="PROSITE-ProRule" id="PRU00023"/>
    </source>
</evidence>
<dbReference type="Gene3D" id="1.25.40.20">
    <property type="entry name" value="Ankyrin repeat-containing domain"/>
    <property type="match status" value="1"/>
</dbReference>
<dbReference type="InterPro" id="IPR036770">
    <property type="entry name" value="Ankyrin_rpt-contain_sf"/>
</dbReference>
<dbReference type="AlphaFoldDB" id="A0ABD0WB04"/>
<feature type="repeat" description="ANK" evidence="1">
    <location>
        <begin position="348"/>
        <end position="380"/>
    </location>
</feature>
<dbReference type="EMBL" id="JAGEUA010000009">
    <property type="protein sequence ID" value="KAL0966815.1"/>
    <property type="molecule type" value="Genomic_DNA"/>
</dbReference>
<feature type="region of interest" description="Disordered" evidence="2">
    <location>
        <begin position="63"/>
        <end position="164"/>
    </location>
</feature>
<keyword evidence="1" id="KW-0040">ANK repeat</keyword>
<organism evidence="3 4">
    <name type="scientific">Umbra pygmaea</name>
    <name type="common">Eastern mudminnow</name>
    <dbReference type="NCBI Taxonomy" id="75934"/>
    <lineage>
        <taxon>Eukaryota</taxon>
        <taxon>Metazoa</taxon>
        <taxon>Chordata</taxon>
        <taxon>Craniata</taxon>
        <taxon>Vertebrata</taxon>
        <taxon>Euteleostomi</taxon>
        <taxon>Actinopterygii</taxon>
        <taxon>Neopterygii</taxon>
        <taxon>Teleostei</taxon>
        <taxon>Protacanthopterygii</taxon>
        <taxon>Esociformes</taxon>
        <taxon>Umbridae</taxon>
        <taxon>Umbra</taxon>
    </lineage>
</organism>
<feature type="compositionally biased region" description="Basic and acidic residues" evidence="2">
    <location>
        <begin position="130"/>
        <end position="139"/>
    </location>
</feature>
<dbReference type="PANTHER" id="PTHR24168">
    <property type="entry name" value="KN MOTIF AND ANKYRIN REPEAT DOMAIN-CONTAINING"/>
    <property type="match status" value="1"/>
</dbReference>
<dbReference type="PANTHER" id="PTHR24168:SF24">
    <property type="entry name" value="KN MOTIF AND ANKYRIN REPEAT DOMAIN-CONTAINING PROTEIN 4"/>
    <property type="match status" value="1"/>
</dbReference>
<gene>
    <name evidence="3" type="ORF">UPYG_G00300480</name>
</gene>
<dbReference type="InterPro" id="IPR047184">
    <property type="entry name" value="KANK1-4"/>
</dbReference>
<protein>
    <submittedName>
        <fullName evidence="3">Uncharacterized protein</fullName>
    </submittedName>
</protein>
<evidence type="ECO:0000313" key="3">
    <source>
        <dbReference type="EMBL" id="KAL0966815.1"/>
    </source>
</evidence>
<keyword evidence="4" id="KW-1185">Reference proteome</keyword>
<dbReference type="Pfam" id="PF12796">
    <property type="entry name" value="Ank_2"/>
    <property type="match status" value="2"/>
</dbReference>
<dbReference type="Proteomes" id="UP001557470">
    <property type="component" value="Unassembled WGS sequence"/>
</dbReference>